<dbReference type="InterPro" id="IPR036390">
    <property type="entry name" value="WH_DNA-bd_sf"/>
</dbReference>
<dbReference type="OrthoDB" id="9795923at2"/>
<evidence type="ECO:0000256" key="1">
    <source>
        <dbReference type="ARBA" id="ARBA00023125"/>
    </source>
</evidence>
<dbReference type="SUPFAM" id="SSF46785">
    <property type="entry name" value="Winged helix' DNA-binding domain"/>
    <property type="match status" value="1"/>
</dbReference>
<gene>
    <name evidence="3" type="ORF">BBK14_06560</name>
</gene>
<dbReference type="GO" id="GO:0003700">
    <property type="term" value="F:DNA-binding transcription factor activity"/>
    <property type="evidence" value="ECO:0007669"/>
    <property type="project" value="TreeGrafter"/>
</dbReference>
<dbReference type="InterPro" id="IPR036388">
    <property type="entry name" value="WH-like_DNA-bd_sf"/>
</dbReference>
<accession>A0A1S1PME3</accession>
<protein>
    <submittedName>
        <fullName evidence="3">Rrf2 family transcriptional regulator</fullName>
    </submittedName>
</protein>
<evidence type="ECO:0000313" key="4">
    <source>
        <dbReference type="Proteomes" id="UP000179769"/>
    </source>
</evidence>
<keyword evidence="4" id="KW-1185">Reference proteome</keyword>
<dbReference type="NCBIfam" id="TIGR00738">
    <property type="entry name" value="rrf2_super"/>
    <property type="match status" value="1"/>
</dbReference>
<sequence length="146" mass="15542">MQLTQSTDLALRVLMLAATRTSRLTIRDLAESLDVPVTHMAKIVQRLQRLELIVTMRGRAGGVLLAPEASRARVGQIVRALEGPGEVIACDAPPCPLRCACRLRPLLRQAQESFLATLDAVTIEDLVGPPAGPVLLALAPPGRAGP</sequence>
<dbReference type="Proteomes" id="UP000179769">
    <property type="component" value="Unassembled WGS sequence"/>
</dbReference>
<dbReference type="PANTHER" id="PTHR33221">
    <property type="entry name" value="WINGED HELIX-TURN-HELIX TRANSCRIPTIONAL REGULATOR, RRF2 FAMILY"/>
    <property type="match status" value="1"/>
</dbReference>
<name>A0A1S1PME3_9ACTN</name>
<evidence type="ECO:0000313" key="3">
    <source>
        <dbReference type="EMBL" id="OHV22441.1"/>
    </source>
</evidence>
<dbReference type="InterPro" id="IPR000944">
    <property type="entry name" value="Tscrpt_reg_Rrf2"/>
</dbReference>
<keyword evidence="1" id="KW-0238">DNA-binding</keyword>
<dbReference type="PANTHER" id="PTHR33221:SF4">
    <property type="entry name" value="HTH-TYPE TRANSCRIPTIONAL REPRESSOR NSRR"/>
    <property type="match status" value="1"/>
</dbReference>
<comment type="caution">
    <text evidence="3">The sequence shown here is derived from an EMBL/GenBank/DDBJ whole genome shotgun (WGS) entry which is preliminary data.</text>
</comment>
<evidence type="ECO:0000256" key="2">
    <source>
        <dbReference type="ARBA" id="ARBA00034078"/>
    </source>
</evidence>
<dbReference type="Gene3D" id="1.10.10.10">
    <property type="entry name" value="Winged helix-like DNA-binding domain superfamily/Winged helix DNA-binding domain"/>
    <property type="match status" value="1"/>
</dbReference>
<dbReference type="AlphaFoldDB" id="A0A1S1PME3"/>
<reference evidence="4" key="1">
    <citation type="submission" date="2016-07" db="EMBL/GenBank/DDBJ databases">
        <title>Frankia sp. NRRL B-16219 Genome sequencing.</title>
        <authorList>
            <person name="Ghodhbane-Gtari F."/>
            <person name="Swanson E."/>
            <person name="Gueddou A."/>
            <person name="Louati M."/>
            <person name="Nouioui I."/>
            <person name="Hezbri K."/>
            <person name="Abebe-Akele F."/>
            <person name="Simpson S."/>
            <person name="Morris K."/>
            <person name="Thomas K."/>
            <person name="Gtari M."/>
            <person name="Tisa L.S."/>
        </authorList>
    </citation>
    <scope>NUCLEOTIDE SEQUENCE [LARGE SCALE GENOMIC DNA]</scope>
    <source>
        <strain evidence="4">NRRL B-16219</strain>
    </source>
</reference>
<comment type="cofactor">
    <cofactor evidence="2">
        <name>[2Fe-2S] cluster</name>
        <dbReference type="ChEBI" id="CHEBI:190135"/>
    </cofactor>
</comment>
<dbReference type="GO" id="GO:0003677">
    <property type="term" value="F:DNA binding"/>
    <property type="evidence" value="ECO:0007669"/>
    <property type="project" value="UniProtKB-KW"/>
</dbReference>
<dbReference type="Pfam" id="PF02082">
    <property type="entry name" value="Rrf2"/>
    <property type="match status" value="1"/>
</dbReference>
<dbReference type="GO" id="GO:0005829">
    <property type="term" value="C:cytosol"/>
    <property type="evidence" value="ECO:0007669"/>
    <property type="project" value="TreeGrafter"/>
</dbReference>
<proteinExistence type="predicted"/>
<organism evidence="3 4">
    <name type="scientific">Parafrankia soli</name>
    <dbReference type="NCBI Taxonomy" id="2599596"/>
    <lineage>
        <taxon>Bacteria</taxon>
        <taxon>Bacillati</taxon>
        <taxon>Actinomycetota</taxon>
        <taxon>Actinomycetes</taxon>
        <taxon>Frankiales</taxon>
        <taxon>Frankiaceae</taxon>
        <taxon>Parafrankia</taxon>
    </lineage>
</organism>
<dbReference type="RefSeq" id="WP_071066083.1">
    <property type="nucleotide sequence ID" value="NZ_MAXA01000246.1"/>
</dbReference>
<dbReference type="EMBL" id="MAXA01000246">
    <property type="protein sequence ID" value="OHV22441.1"/>
    <property type="molecule type" value="Genomic_DNA"/>
</dbReference>
<dbReference type="PROSITE" id="PS51197">
    <property type="entry name" value="HTH_RRF2_2"/>
    <property type="match status" value="1"/>
</dbReference>